<dbReference type="EMBL" id="LBXO01000007">
    <property type="protein sequence ID" value="KKR33499.1"/>
    <property type="molecule type" value="Genomic_DNA"/>
</dbReference>
<dbReference type="Proteomes" id="UP000034137">
    <property type="component" value="Unassembled WGS sequence"/>
</dbReference>
<comment type="caution">
    <text evidence="1">The sequence shown here is derived from an EMBL/GenBank/DDBJ whole genome shotgun (WGS) entry which is preliminary data.</text>
</comment>
<organism evidence="1 2">
    <name type="scientific">Candidatus Falkowbacteria bacterium GW2011_GWF2_39_8</name>
    <dbReference type="NCBI Taxonomy" id="1618642"/>
    <lineage>
        <taxon>Bacteria</taxon>
        <taxon>Candidatus Falkowiibacteriota</taxon>
    </lineage>
</organism>
<feature type="non-terminal residue" evidence="1">
    <location>
        <position position="1"/>
    </location>
</feature>
<accession>A0A0G0PZE7</accession>
<dbReference type="InterPro" id="IPR013785">
    <property type="entry name" value="Aldolase_TIM"/>
</dbReference>
<dbReference type="Gene3D" id="3.20.20.70">
    <property type="entry name" value="Aldolase class I"/>
    <property type="match status" value="1"/>
</dbReference>
<gene>
    <name evidence="1" type="ORF">UT64_C0007G0001</name>
</gene>
<proteinExistence type="predicted"/>
<evidence type="ECO:0008006" key="3">
    <source>
        <dbReference type="Google" id="ProtNLM"/>
    </source>
</evidence>
<evidence type="ECO:0000313" key="2">
    <source>
        <dbReference type="Proteomes" id="UP000034137"/>
    </source>
</evidence>
<dbReference type="SUPFAM" id="SSF51395">
    <property type="entry name" value="FMN-linked oxidoreductases"/>
    <property type="match status" value="1"/>
</dbReference>
<protein>
    <recommendedName>
        <fullName evidence="3">Triosephosphate isomerase</fullName>
    </recommendedName>
</protein>
<reference evidence="1 2" key="1">
    <citation type="journal article" date="2015" name="Nature">
        <title>rRNA introns, odd ribosomes, and small enigmatic genomes across a large radiation of phyla.</title>
        <authorList>
            <person name="Brown C.T."/>
            <person name="Hug L.A."/>
            <person name="Thomas B.C."/>
            <person name="Sharon I."/>
            <person name="Castelle C.J."/>
            <person name="Singh A."/>
            <person name="Wilkins M.J."/>
            <person name="Williams K.H."/>
            <person name="Banfield J.F."/>
        </authorList>
    </citation>
    <scope>NUCLEOTIDE SEQUENCE [LARGE SCALE GENOMIC DNA]</scope>
</reference>
<evidence type="ECO:0000313" key="1">
    <source>
        <dbReference type="EMBL" id="KKR33499.1"/>
    </source>
</evidence>
<name>A0A0G0PZE7_9BACT</name>
<dbReference type="AlphaFoldDB" id="A0A0G0PZE7"/>
<sequence>QFHLGLETAINQAILTIALYKEVLKDFFWCVEINISCGNTKGKVVDNVESAIKLAAAVRAAFPWLKVIYKVNYDHPYELSQELETKQLADAIHAINSVRYEKVYGSPYTSPLYGKEGVNGGGSVSGGEIFDRFSFPYTKGLRKAIKLRILMGGGISCMDHVKMCLNECIDIRTDSLSVCTWPKRKSKSAIDLLTKSWVGTLRS</sequence>